<comment type="caution">
    <text evidence="1">The sequence shown here is derived from an EMBL/GenBank/DDBJ whole genome shotgun (WGS) entry which is preliminary data.</text>
</comment>
<dbReference type="Proteomes" id="UP001166293">
    <property type="component" value="Unassembled WGS sequence"/>
</dbReference>
<name>A0ABS6N8W2_9RHOB</name>
<gene>
    <name evidence="1" type="ORF">KUH32_11725</name>
</gene>
<sequence length="158" mass="16599">MTAVRTSRGGVAVGLVADMDRVEAQAVHCLRLWHGGPPAQARVWNDFATALGPAAGRRALKSVETMCGLWNRHARRPPVIRPAECPCLGADEACFGHCVAAASDGAHDDALIIACAMVRADVAPLLVGLAEELGLALRRAALAAQPRPRPPGHRGTLH</sequence>
<evidence type="ECO:0000313" key="1">
    <source>
        <dbReference type="EMBL" id="MBV2360446.1"/>
    </source>
</evidence>
<accession>A0ABS6N8W2</accession>
<protein>
    <submittedName>
        <fullName evidence="1">Uncharacterized protein</fullName>
    </submittedName>
</protein>
<reference evidence="1" key="1">
    <citation type="submission" date="2021-06" db="EMBL/GenBank/DDBJ databases">
        <title>Thalassococcus sp. CAU 1522 isolated from sea sand, Republic of Korea.</title>
        <authorList>
            <person name="Kim W."/>
        </authorList>
    </citation>
    <scope>NUCLEOTIDE SEQUENCE</scope>
    <source>
        <strain evidence="1">CAU 1522</strain>
    </source>
</reference>
<organism evidence="1 2">
    <name type="scientific">Thalassococcus arenae</name>
    <dbReference type="NCBI Taxonomy" id="2851652"/>
    <lineage>
        <taxon>Bacteria</taxon>
        <taxon>Pseudomonadati</taxon>
        <taxon>Pseudomonadota</taxon>
        <taxon>Alphaproteobacteria</taxon>
        <taxon>Rhodobacterales</taxon>
        <taxon>Roseobacteraceae</taxon>
        <taxon>Thalassococcus</taxon>
    </lineage>
</organism>
<proteinExistence type="predicted"/>
<dbReference type="RefSeq" id="WP_217778586.1">
    <property type="nucleotide sequence ID" value="NZ_JAHRWL010000002.1"/>
</dbReference>
<evidence type="ECO:0000313" key="2">
    <source>
        <dbReference type="Proteomes" id="UP001166293"/>
    </source>
</evidence>
<dbReference type="EMBL" id="JAHRWL010000002">
    <property type="protein sequence ID" value="MBV2360446.1"/>
    <property type="molecule type" value="Genomic_DNA"/>
</dbReference>
<keyword evidence="2" id="KW-1185">Reference proteome</keyword>